<reference evidence="1 2" key="1">
    <citation type="journal article" date="2019" name="Int. J. Syst. Evol. Microbiol.">
        <title>The Global Catalogue of Microorganisms (GCM) 10K type strain sequencing project: providing services to taxonomists for standard genome sequencing and annotation.</title>
        <authorList>
            <consortium name="The Broad Institute Genomics Platform"/>
            <consortium name="The Broad Institute Genome Sequencing Center for Infectious Disease"/>
            <person name="Wu L."/>
            <person name="Ma J."/>
        </authorList>
    </citation>
    <scope>NUCLEOTIDE SEQUENCE [LARGE SCALE GENOMIC DNA]</scope>
    <source>
        <strain evidence="1 2">JCM 13378</strain>
    </source>
</reference>
<sequence length="91" mass="10254">MNIQQMVNAMTPQVYQRLLQAVETGKWPDGSTLSEAQRDSSMQAVMLYQAQVLKSDEHMTIGADGSIVHKSKQELKQQFQPSIARFKADDI</sequence>
<dbReference type="InterPro" id="IPR009749">
    <property type="entry name" value="DUF1315"/>
</dbReference>
<organism evidence="1 2">
    <name type="scientific">Bowmanella denitrificans</name>
    <dbReference type="NCBI Taxonomy" id="366582"/>
    <lineage>
        <taxon>Bacteria</taxon>
        <taxon>Pseudomonadati</taxon>
        <taxon>Pseudomonadota</taxon>
        <taxon>Gammaproteobacteria</taxon>
        <taxon>Alteromonadales</taxon>
        <taxon>Alteromonadaceae</taxon>
        <taxon>Bowmanella</taxon>
    </lineage>
</organism>
<name>A0ABN0WUH2_9ALTE</name>
<dbReference type="EMBL" id="BAAAEI010000006">
    <property type="protein sequence ID" value="GAA0347034.1"/>
    <property type="molecule type" value="Genomic_DNA"/>
</dbReference>
<evidence type="ECO:0000313" key="2">
    <source>
        <dbReference type="Proteomes" id="UP001501757"/>
    </source>
</evidence>
<proteinExistence type="predicted"/>
<dbReference type="Pfam" id="PF07023">
    <property type="entry name" value="DUF1315"/>
    <property type="match status" value="1"/>
</dbReference>
<gene>
    <name evidence="1" type="ORF">GCM10009092_09340</name>
</gene>
<accession>A0ABN0WUH2</accession>
<dbReference type="RefSeq" id="WP_343842354.1">
    <property type="nucleotide sequence ID" value="NZ_BAAAEI010000006.1"/>
</dbReference>
<comment type="caution">
    <text evidence="1">The sequence shown here is derived from an EMBL/GenBank/DDBJ whole genome shotgun (WGS) entry which is preliminary data.</text>
</comment>
<keyword evidence="2" id="KW-1185">Reference proteome</keyword>
<protein>
    <submittedName>
        <fullName evidence="1">DUF1315 family protein</fullName>
    </submittedName>
</protein>
<evidence type="ECO:0000313" key="1">
    <source>
        <dbReference type="EMBL" id="GAA0347034.1"/>
    </source>
</evidence>
<dbReference type="Proteomes" id="UP001501757">
    <property type="component" value="Unassembled WGS sequence"/>
</dbReference>